<organism evidence="2 3">
    <name type="scientific">Ferrimonas gelatinilytica</name>
    <dbReference type="NCBI Taxonomy" id="1255257"/>
    <lineage>
        <taxon>Bacteria</taxon>
        <taxon>Pseudomonadati</taxon>
        <taxon>Pseudomonadota</taxon>
        <taxon>Gammaproteobacteria</taxon>
        <taxon>Alteromonadales</taxon>
        <taxon>Ferrimonadaceae</taxon>
        <taxon>Ferrimonas</taxon>
    </lineage>
</organism>
<proteinExistence type="predicted"/>
<gene>
    <name evidence="2" type="ORF">GCM10025772_14720</name>
</gene>
<feature type="region of interest" description="Disordered" evidence="1">
    <location>
        <begin position="1"/>
        <end position="20"/>
    </location>
</feature>
<dbReference type="EMBL" id="BAABLF010000008">
    <property type="protein sequence ID" value="GAA5190337.1"/>
    <property type="molecule type" value="Genomic_DNA"/>
</dbReference>
<feature type="compositionally biased region" description="Basic and acidic residues" evidence="1">
    <location>
        <begin position="1"/>
        <end position="16"/>
    </location>
</feature>
<accession>A0ABP9S4K9</accession>
<comment type="caution">
    <text evidence="2">The sequence shown here is derived from an EMBL/GenBank/DDBJ whole genome shotgun (WGS) entry which is preliminary data.</text>
</comment>
<keyword evidence="3" id="KW-1185">Reference proteome</keyword>
<evidence type="ECO:0000313" key="2">
    <source>
        <dbReference type="EMBL" id="GAA5190337.1"/>
    </source>
</evidence>
<reference evidence="3" key="1">
    <citation type="journal article" date="2019" name="Int. J. Syst. Evol. Microbiol.">
        <title>The Global Catalogue of Microorganisms (GCM) 10K type strain sequencing project: providing services to taxonomists for standard genome sequencing and annotation.</title>
        <authorList>
            <consortium name="The Broad Institute Genomics Platform"/>
            <consortium name="The Broad Institute Genome Sequencing Center for Infectious Disease"/>
            <person name="Wu L."/>
            <person name="Ma J."/>
        </authorList>
    </citation>
    <scope>NUCLEOTIDE SEQUENCE [LARGE SCALE GENOMIC DNA]</scope>
    <source>
        <strain evidence="3">JCM 18720</strain>
    </source>
</reference>
<sequence>MRTAGEQRESKGEQKTHGAGSLFAEKGLSLYPIPSIDLKDNLPFKFKGFERYIALFTLYPAILQRGFDEARGHGVRLQDNLGSQGIDI</sequence>
<evidence type="ECO:0000313" key="3">
    <source>
        <dbReference type="Proteomes" id="UP001501600"/>
    </source>
</evidence>
<evidence type="ECO:0000256" key="1">
    <source>
        <dbReference type="SAM" id="MobiDB-lite"/>
    </source>
</evidence>
<protein>
    <submittedName>
        <fullName evidence="2">Uncharacterized protein</fullName>
    </submittedName>
</protein>
<dbReference type="Proteomes" id="UP001501600">
    <property type="component" value="Unassembled WGS sequence"/>
</dbReference>
<name>A0ABP9S4K9_9GAMM</name>